<comment type="similarity">
    <text evidence="1">Belongs to the tpcK family.</text>
</comment>
<proteinExistence type="inferred from homology"/>
<dbReference type="InterPro" id="IPR009799">
    <property type="entry name" value="EthD_dom"/>
</dbReference>
<reference evidence="3 4" key="1">
    <citation type="submission" date="2024-09" db="EMBL/GenBank/DDBJ databases">
        <title>Rethinking Asexuality: The Enigmatic Case of Functional Sexual Genes in Lepraria (Stereocaulaceae).</title>
        <authorList>
            <person name="Doellman M."/>
            <person name="Sun Y."/>
            <person name="Barcenas-Pena A."/>
            <person name="Lumbsch H.T."/>
            <person name="Grewe F."/>
        </authorList>
    </citation>
    <scope>NUCLEOTIDE SEQUENCE [LARGE SCALE GENOMIC DNA]</scope>
    <source>
        <strain evidence="3 4">Grewe 0041</strain>
    </source>
</reference>
<sequence length="138" mass="15783">MSYSIVAFLWRKPGLTPDEFRHHYETIHIPLLLTLLAFPKSYTRFYLPRQLSTTYLADTSNTNYAPTIFLNSTDDFDYDAFASIVFADEAAFDMFYTRLRDPDIAKVLGDDEDKFLWRQKLVVAAAGAPCVTLHSEAA</sequence>
<organism evidence="3 4">
    <name type="scientific">Lepraria finkii</name>
    <dbReference type="NCBI Taxonomy" id="1340010"/>
    <lineage>
        <taxon>Eukaryota</taxon>
        <taxon>Fungi</taxon>
        <taxon>Dikarya</taxon>
        <taxon>Ascomycota</taxon>
        <taxon>Pezizomycotina</taxon>
        <taxon>Lecanoromycetes</taxon>
        <taxon>OSLEUM clade</taxon>
        <taxon>Lecanoromycetidae</taxon>
        <taxon>Lecanorales</taxon>
        <taxon>Lecanorineae</taxon>
        <taxon>Stereocaulaceae</taxon>
        <taxon>Lepraria</taxon>
    </lineage>
</organism>
<evidence type="ECO:0000313" key="4">
    <source>
        <dbReference type="Proteomes" id="UP001590951"/>
    </source>
</evidence>
<evidence type="ECO:0000313" key="3">
    <source>
        <dbReference type="EMBL" id="KAL2045990.1"/>
    </source>
</evidence>
<dbReference type="Pfam" id="PF07110">
    <property type="entry name" value="EthD"/>
    <property type="match status" value="1"/>
</dbReference>
<name>A0ABR4ALA9_9LECA</name>
<keyword evidence="4" id="KW-1185">Reference proteome</keyword>
<evidence type="ECO:0000259" key="2">
    <source>
        <dbReference type="Pfam" id="PF07110"/>
    </source>
</evidence>
<dbReference type="InterPro" id="IPR011008">
    <property type="entry name" value="Dimeric_a/b-barrel"/>
</dbReference>
<dbReference type="Gene3D" id="3.30.70.100">
    <property type="match status" value="1"/>
</dbReference>
<dbReference type="SUPFAM" id="SSF54909">
    <property type="entry name" value="Dimeric alpha+beta barrel"/>
    <property type="match status" value="1"/>
</dbReference>
<protein>
    <recommendedName>
        <fullName evidence="2">EthD domain-containing protein</fullName>
    </recommendedName>
</protein>
<comment type="caution">
    <text evidence="3">The sequence shown here is derived from an EMBL/GenBank/DDBJ whole genome shotgun (WGS) entry which is preliminary data.</text>
</comment>
<gene>
    <name evidence="3" type="ORF">ABVK25_011879</name>
</gene>
<dbReference type="Proteomes" id="UP001590951">
    <property type="component" value="Unassembled WGS sequence"/>
</dbReference>
<accession>A0ABR4ALA9</accession>
<evidence type="ECO:0000256" key="1">
    <source>
        <dbReference type="ARBA" id="ARBA00005986"/>
    </source>
</evidence>
<dbReference type="EMBL" id="JBHFEH010000123">
    <property type="protein sequence ID" value="KAL2045990.1"/>
    <property type="molecule type" value="Genomic_DNA"/>
</dbReference>
<feature type="domain" description="EthD" evidence="2">
    <location>
        <begin position="12"/>
        <end position="116"/>
    </location>
</feature>